<name>A0A7G3KH47_9VIRU</name>
<reference evidence="1" key="1">
    <citation type="submission" date="2018-11" db="EMBL/GenBank/DDBJ databases">
        <authorList>
            <person name="Jo Y."/>
            <person name="Cho W.K."/>
        </authorList>
    </citation>
    <scope>NUCLEOTIDE SEQUENCE</scope>
    <source>
        <strain evidence="1">Won</strain>
    </source>
</reference>
<evidence type="ECO:0000313" key="1">
    <source>
        <dbReference type="EMBL" id="QED42934.1"/>
    </source>
</evidence>
<organism evidence="1">
    <name type="scientific">Monilinia narnavirus H</name>
    <dbReference type="NCBI Taxonomy" id="2592751"/>
    <lineage>
        <taxon>Viruses</taxon>
        <taxon>Riboviria</taxon>
        <taxon>Orthornavirae</taxon>
        <taxon>Lenarviricota</taxon>
        <taxon>Amabiliviricetes</taxon>
        <taxon>Wolframvirales</taxon>
        <taxon>Narnaviridae</taxon>
    </lineage>
</organism>
<dbReference type="EMBL" id="MK231079">
    <property type="protein sequence ID" value="QED42934.1"/>
    <property type="molecule type" value="Genomic_RNA"/>
</dbReference>
<protein>
    <submittedName>
        <fullName evidence="1">Putative RdRp</fullName>
    </submittedName>
</protein>
<sequence>MESSQTPTVDGDKTSNPVVGGISNLPDAYQHQFFSKPENWTGKRLSKWIETNPVVDLCLRIATYSVAPHGKGCYDPRRAGIRLSRSNRLYQMIGKHVSRGTFRRMLTSDERQWKFVEECWVANMHTVLLNQDFDPVKRDRLLFRAIRNYKIWFLNFAFAGRHKTITKRDGTKKRILVPTNFDRLLLGLKKIAGWLQWACLSDMKDHNDPAPPVPYWIGYHSQTGSHELVWFGGHLSRYRSILIDLQFTDRELANLCQIRTFGRALPCPTRNLCNEAFAEQLNILSVEKKTPPEVLRIVRQFANELGKKLNVREMPLHTHVSVSTSGCFERSQTEGGLASVGSEWINILDIPLNEVLVGPYQVLPGSFSELHSLPDYMSRFPSIIDIRDVYGELLFPRPKSFYALGVGLKSLGLKKKNTTLLHYLYGGAGLSTMRRKASKFLGEEALPSTTGKSMLLVASSLAYRQGEFISDMGYNVNMEFLHVGSLRIPFVTGPVMRRHMIYRPISMPKVKLDCLAEPGAKTRPLGKNQAWFTIVTRAMRFMAEPIIARDGRARIGLRSTNKMWSFLKFLKEKGPSYDDPIAQSSDLKSATDLIPLDVLEAIWSGFLRSLPKSHPFWVFYGLITCKRSMFKASKFKFLEFKYPDGTLNQRGSFMGEPMSFLTLTLVNLLVEDISDYYYCNPKVPLWSQPSYFGSQQDPCCICGDDVAALRNNIRRITVFKTVMLALSMLFSWKDGMSRRIIIFCEDHALLTGRGTQFKIEYIDVIKSRLLTTMSRDHSENRSSILGKGRMLSNQLDYFSNENLKIAVLSYFRNIFDRCYNYGVIRNQACKLPLYLPPCAGGMGLPIVDSLMPSFMWPYIGYIYKVLSDPSEYSRLTKLTILSSMNSRIKHGISSDVSLILEELLKPYSRALPGESRIKGNTIYNDDFIITLLTNVYSVDIPLDPYLKKYDFSSLENEAARIGFVPLSSFPSEIERVLNFQKFIKDGFTKETRTYNKWVKQSSRYWKKVFKTEDKAKLEKLGREKFTSISSLEKAITRGFSGWIYVGSDIDNMNLINSGPSLKINFNKSSRLGGKMSLYNDKFVPDI</sequence>
<proteinExistence type="predicted"/>
<accession>A0A7G3KH47</accession>